<feature type="region of interest" description="Disordered" evidence="1">
    <location>
        <begin position="19"/>
        <end position="98"/>
    </location>
</feature>
<feature type="compositionally biased region" description="Basic and acidic residues" evidence="1">
    <location>
        <begin position="44"/>
        <end position="56"/>
    </location>
</feature>
<proteinExistence type="predicted"/>
<keyword evidence="3" id="KW-1185">Reference proteome</keyword>
<feature type="compositionally biased region" description="Low complexity" evidence="1">
    <location>
        <begin position="19"/>
        <end position="35"/>
    </location>
</feature>
<evidence type="ECO:0000313" key="2">
    <source>
        <dbReference type="EnsemblPlants" id="LPERR03G14300.2"/>
    </source>
</evidence>
<evidence type="ECO:0000256" key="1">
    <source>
        <dbReference type="SAM" id="MobiDB-lite"/>
    </source>
</evidence>
<sequence length="149" mass="16109">MDVLYGANGFYLHRICSSSASLPPSSSASVLQLPSPRRRLPRRRPAETLARRDPARSDSTTPSSGRAVAWTARPRRSSDPRGAVGPRADPPATRGRGGEACLAQLGIGLARSGGLPRELIASEKSAVVEVAMVRNRARMRWARTVCWNH</sequence>
<dbReference type="Gramene" id="LPERR03G14300.2">
    <property type="protein sequence ID" value="LPERR03G14300.2"/>
    <property type="gene ID" value="LPERR03G14300"/>
</dbReference>
<reference evidence="2" key="3">
    <citation type="submission" date="2015-04" db="UniProtKB">
        <authorList>
            <consortium name="EnsemblPlants"/>
        </authorList>
    </citation>
    <scope>IDENTIFICATION</scope>
</reference>
<organism evidence="2 3">
    <name type="scientific">Leersia perrieri</name>
    <dbReference type="NCBI Taxonomy" id="77586"/>
    <lineage>
        <taxon>Eukaryota</taxon>
        <taxon>Viridiplantae</taxon>
        <taxon>Streptophyta</taxon>
        <taxon>Embryophyta</taxon>
        <taxon>Tracheophyta</taxon>
        <taxon>Spermatophyta</taxon>
        <taxon>Magnoliopsida</taxon>
        <taxon>Liliopsida</taxon>
        <taxon>Poales</taxon>
        <taxon>Poaceae</taxon>
        <taxon>BOP clade</taxon>
        <taxon>Oryzoideae</taxon>
        <taxon>Oryzeae</taxon>
        <taxon>Oryzinae</taxon>
        <taxon>Leersia</taxon>
    </lineage>
</organism>
<reference evidence="3" key="2">
    <citation type="submission" date="2013-12" db="EMBL/GenBank/DDBJ databases">
        <authorList>
            <person name="Yu Y."/>
            <person name="Lee S."/>
            <person name="de Baynast K."/>
            <person name="Wissotski M."/>
            <person name="Liu L."/>
            <person name="Talag J."/>
            <person name="Goicoechea J."/>
            <person name="Angelova A."/>
            <person name="Jetty R."/>
            <person name="Kudrna D."/>
            <person name="Golser W."/>
            <person name="Rivera L."/>
            <person name="Zhang J."/>
            <person name="Wing R."/>
        </authorList>
    </citation>
    <scope>NUCLEOTIDE SEQUENCE</scope>
</reference>
<dbReference type="HOGENOM" id="CLU_1752356_0_0_1"/>
<dbReference type="EnsemblPlants" id="LPERR03G14300.2">
    <property type="protein sequence ID" value="LPERR03G14300.2"/>
    <property type="gene ID" value="LPERR03G14300"/>
</dbReference>
<dbReference type="AlphaFoldDB" id="A0A0D9VTQ5"/>
<dbReference type="Proteomes" id="UP000032180">
    <property type="component" value="Chromosome 3"/>
</dbReference>
<accession>A0A0D9VTQ5</accession>
<evidence type="ECO:0000313" key="3">
    <source>
        <dbReference type="Proteomes" id="UP000032180"/>
    </source>
</evidence>
<reference evidence="2 3" key="1">
    <citation type="submission" date="2012-08" db="EMBL/GenBank/DDBJ databases">
        <title>Oryza genome evolution.</title>
        <authorList>
            <person name="Wing R.A."/>
        </authorList>
    </citation>
    <scope>NUCLEOTIDE SEQUENCE</scope>
</reference>
<name>A0A0D9VTQ5_9ORYZ</name>
<protein>
    <submittedName>
        <fullName evidence="2">Uncharacterized protein</fullName>
    </submittedName>
</protein>